<evidence type="ECO:0000313" key="3">
    <source>
        <dbReference type="Proteomes" id="UP001500888"/>
    </source>
</evidence>
<name>A0ABP7ILV9_9ACTN</name>
<keyword evidence="1" id="KW-0812">Transmembrane</keyword>
<keyword evidence="1" id="KW-1133">Transmembrane helix</keyword>
<sequence>MRRPSPWTFWLIMTAVALSVMEAVMAGLWMAGTKDAHRGAWPDQMIGWGFLLPVLTAVMVSVARVKGQNDDDYRPWPRTPLLYGLMTGSALSIAFFLTAVPVG</sequence>
<keyword evidence="1" id="KW-0472">Membrane</keyword>
<evidence type="ECO:0000313" key="2">
    <source>
        <dbReference type="EMBL" id="GAA3821528.1"/>
    </source>
</evidence>
<accession>A0ABP7ILV9</accession>
<reference evidence="3" key="1">
    <citation type="journal article" date="2019" name="Int. J. Syst. Evol. Microbiol.">
        <title>The Global Catalogue of Microorganisms (GCM) 10K type strain sequencing project: providing services to taxonomists for standard genome sequencing and annotation.</title>
        <authorList>
            <consortium name="The Broad Institute Genomics Platform"/>
            <consortium name="The Broad Institute Genome Sequencing Center for Infectious Disease"/>
            <person name="Wu L."/>
            <person name="Ma J."/>
        </authorList>
    </citation>
    <scope>NUCLEOTIDE SEQUENCE [LARGE SCALE GENOMIC DNA]</scope>
    <source>
        <strain evidence="3">JCM 16908</strain>
    </source>
</reference>
<comment type="caution">
    <text evidence="2">The sequence shown here is derived from an EMBL/GenBank/DDBJ whole genome shotgun (WGS) entry which is preliminary data.</text>
</comment>
<protein>
    <submittedName>
        <fullName evidence="2">Uncharacterized protein</fullName>
    </submittedName>
</protein>
<dbReference type="Proteomes" id="UP001500888">
    <property type="component" value="Unassembled WGS sequence"/>
</dbReference>
<feature type="transmembrane region" description="Helical" evidence="1">
    <location>
        <begin position="81"/>
        <end position="102"/>
    </location>
</feature>
<keyword evidence="3" id="KW-1185">Reference proteome</keyword>
<feature type="transmembrane region" description="Helical" evidence="1">
    <location>
        <begin position="45"/>
        <end position="65"/>
    </location>
</feature>
<feature type="transmembrane region" description="Helical" evidence="1">
    <location>
        <begin position="7"/>
        <end position="30"/>
    </location>
</feature>
<organism evidence="2 3">
    <name type="scientific">Sphaerisporangium flaviroseum</name>
    <dbReference type="NCBI Taxonomy" id="509199"/>
    <lineage>
        <taxon>Bacteria</taxon>
        <taxon>Bacillati</taxon>
        <taxon>Actinomycetota</taxon>
        <taxon>Actinomycetes</taxon>
        <taxon>Streptosporangiales</taxon>
        <taxon>Streptosporangiaceae</taxon>
        <taxon>Sphaerisporangium</taxon>
    </lineage>
</organism>
<dbReference type="EMBL" id="BAAAZR010000015">
    <property type="protein sequence ID" value="GAA3821528.1"/>
    <property type="molecule type" value="Genomic_DNA"/>
</dbReference>
<dbReference type="RefSeq" id="WP_344944070.1">
    <property type="nucleotide sequence ID" value="NZ_BAAAZR010000015.1"/>
</dbReference>
<gene>
    <name evidence="2" type="ORF">GCM10022226_47320</name>
</gene>
<evidence type="ECO:0000256" key="1">
    <source>
        <dbReference type="SAM" id="Phobius"/>
    </source>
</evidence>
<proteinExistence type="predicted"/>